<dbReference type="InterPro" id="IPR045039">
    <property type="entry name" value="NSI-like"/>
</dbReference>
<dbReference type="STRING" id="1232681.ADIS_3495"/>
<dbReference type="CDD" id="cd04301">
    <property type="entry name" value="NAT_SF"/>
    <property type="match status" value="1"/>
</dbReference>
<organism evidence="4 5">
    <name type="scientific">Lunatimonas lonarensis</name>
    <dbReference type="NCBI Taxonomy" id="1232681"/>
    <lineage>
        <taxon>Bacteria</taxon>
        <taxon>Pseudomonadati</taxon>
        <taxon>Bacteroidota</taxon>
        <taxon>Cytophagia</taxon>
        <taxon>Cytophagales</taxon>
        <taxon>Cyclobacteriaceae</taxon>
    </lineage>
</organism>
<dbReference type="InterPro" id="IPR016181">
    <property type="entry name" value="Acyl_CoA_acyltransferase"/>
</dbReference>
<dbReference type="GO" id="GO:0008080">
    <property type="term" value="F:N-acetyltransferase activity"/>
    <property type="evidence" value="ECO:0007669"/>
    <property type="project" value="InterPro"/>
</dbReference>
<dbReference type="OrthoDB" id="9789605at2"/>
<evidence type="ECO:0000313" key="5">
    <source>
        <dbReference type="Proteomes" id="UP000013909"/>
    </source>
</evidence>
<proteinExistence type="predicted"/>
<keyword evidence="1" id="KW-0808">Transferase</keyword>
<dbReference type="Proteomes" id="UP000013909">
    <property type="component" value="Unassembled WGS sequence"/>
</dbReference>
<keyword evidence="5" id="KW-1185">Reference proteome</keyword>
<accession>R7ZPK6</accession>
<evidence type="ECO:0000259" key="3">
    <source>
        <dbReference type="PROSITE" id="PS51186"/>
    </source>
</evidence>
<feature type="domain" description="N-acetyltransferase" evidence="3">
    <location>
        <begin position="1"/>
        <end position="132"/>
    </location>
</feature>
<gene>
    <name evidence="4" type="ORF">ADIS_3495</name>
</gene>
<dbReference type="InterPro" id="IPR000182">
    <property type="entry name" value="GNAT_dom"/>
</dbReference>
<evidence type="ECO:0000256" key="1">
    <source>
        <dbReference type="ARBA" id="ARBA00022679"/>
    </source>
</evidence>
<dbReference type="PANTHER" id="PTHR43626:SF4">
    <property type="entry name" value="GCN5-RELATED N-ACETYLTRANSFERASE 2, CHLOROPLASTIC"/>
    <property type="match status" value="1"/>
</dbReference>
<name>R7ZPK6_9BACT</name>
<protein>
    <recommendedName>
        <fullName evidence="3">N-acetyltransferase domain-containing protein</fullName>
    </recommendedName>
</protein>
<sequence>MEIQYLDKPLGPDDLFDLYEKLDWNKYLKLTKEDLNLAMEQSWRVVYAYHNKALIGTGRVISDGIINAYLCGVGVIPELQNKGIGRQISKLLIESCTKKGLPIQLFCEDRLIPFYKKFGFTEFAIGMKKTGV</sequence>
<dbReference type="PANTHER" id="PTHR43626">
    <property type="entry name" value="ACYL-COA N-ACYLTRANSFERASE"/>
    <property type="match status" value="1"/>
</dbReference>
<dbReference type="GO" id="GO:0005737">
    <property type="term" value="C:cytoplasm"/>
    <property type="evidence" value="ECO:0007669"/>
    <property type="project" value="TreeGrafter"/>
</dbReference>
<reference evidence="4 5" key="1">
    <citation type="submission" date="2013-02" db="EMBL/GenBank/DDBJ databases">
        <title>A novel strain isolated from Lonar lake, Maharashtra, India.</title>
        <authorList>
            <person name="Singh A."/>
        </authorList>
    </citation>
    <scope>NUCLEOTIDE SEQUENCE [LARGE SCALE GENOMIC DNA]</scope>
    <source>
        <strain evidence="4 5">AK24</strain>
    </source>
</reference>
<dbReference type="PROSITE" id="PS51186">
    <property type="entry name" value="GNAT"/>
    <property type="match status" value="1"/>
</dbReference>
<dbReference type="AlphaFoldDB" id="R7ZPK6"/>
<evidence type="ECO:0000313" key="4">
    <source>
        <dbReference type="EMBL" id="EON76017.1"/>
    </source>
</evidence>
<dbReference type="SUPFAM" id="SSF55729">
    <property type="entry name" value="Acyl-CoA N-acyltransferases (Nat)"/>
    <property type="match status" value="1"/>
</dbReference>
<keyword evidence="2" id="KW-0012">Acyltransferase</keyword>
<evidence type="ECO:0000256" key="2">
    <source>
        <dbReference type="ARBA" id="ARBA00023315"/>
    </source>
</evidence>
<comment type="caution">
    <text evidence="4">The sequence shown here is derived from an EMBL/GenBank/DDBJ whole genome shotgun (WGS) entry which is preliminary data.</text>
</comment>
<dbReference type="Gene3D" id="3.40.630.30">
    <property type="match status" value="1"/>
</dbReference>
<dbReference type="EMBL" id="AQHR01000089">
    <property type="protein sequence ID" value="EON76017.1"/>
    <property type="molecule type" value="Genomic_DNA"/>
</dbReference>
<dbReference type="Pfam" id="PF00583">
    <property type="entry name" value="Acetyltransf_1"/>
    <property type="match status" value="1"/>
</dbReference>
<dbReference type="RefSeq" id="WP_010855627.1">
    <property type="nucleotide sequence ID" value="NZ_AQHR01000089.1"/>
</dbReference>